<dbReference type="RefSeq" id="WP_045624469.1">
    <property type="nucleotide sequence ID" value="NZ_BAYM01000389.1"/>
</dbReference>
<evidence type="ECO:0000313" key="7">
    <source>
        <dbReference type="Proteomes" id="UP000032552"/>
    </source>
</evidence>
<dbReference type="EMBL" id="BAYM01000389">
    <property type="protein sequence ID" value="GAN37983.1"/>
    <property type="molecule type" value="Genomic_DNA"/>
</dbReference>
<dbReference type="PANTHER" id="PTHR11808:SF90">
    <property type="entry name" value="CYSTATHIONINE GAMMA-SYNTHASE"/>
    <property type="match status" value="1"/>
</dbReference>
<dbReference type="PANTHER" id="PTHR11808">
    <property type="entry name" value="TRANS-SULFURATION ENZYME FAMILY MEMBER"/>
    <property type="match status" value="1"/>
</dbReference>
<dbReference type="PIRSF" id="PIRSF001434">
    <property type="entry name" value="CGS"/>
    <property type="match status" value="1"/>
</dbReference>
<dbReference type="Pfam" id="PF01053">
    <property type="entry name" value="Cys_Met_Meta_PP"/>
    <property type="match status" value="1"/>
</dbReference>
<gene>
    <name evidence="6" type="ORF">LC0644_2572</name>
</gene>
<name>A0A0C9QHP6_LACPA</name>
<keyword evidence="3 4" id="KW-0663">Pyridoxal phosphate</keyword>
<dbReference type="InterPro" id="IPR054542">
    <property type="entry name" value="Cys_met_metab_PP"/>
</dbReference>
<dbReference type="SUPFAM" id="SSF53383">
    <property type="entry name" value="PLP-dependent transferases"/>
    <property type="match status" value="1"/>
</dbReference>
<dbReference type="Gene3D" id="3.40.640.10">
    <property type="entry name" value="Type I PLP-dependent aspartate aminotransferase-like (Major domain)"/>
    <property type="match status" value="1"/>
</dbReference>
<accession>A0A0C9QHP6</accession>
<dbReference type="Proteomes" id="UP000032552">
    <property type="component" value="Unassembled WGS sequence"/>
</dbReference>
<dbReference type="Gene3D" id="3.90.1150.10">
    <property type="entry name" value="Aspartate Aminotransferase, domain 1"/>
    <property type="match status" value="1"/>
</dbReference>
<dbReference type="GO" id="GO:0016846">
    <property type="term" value="F:carbon-sulfur lyase activity"/>
    <property type="evidence" value="ECO:0007669"/>
    <property type="project" value="TreeGrafter"/>
</dbReference>
<sequence length="379" mass="40939">MTQFNTKLVHGPQLQTDKAGAIVPPVYQSAMYRFAPDGGTSDWDYARSSNPTRDYLERQIATLENGDAGFAFSSGVAAIATVLAIFPDGSHFIIGDSLYSGTDRLLNQYFAQHGLTFTPVDPRDLTPVEAAIRPETKAIFFETFSNPLLKVSSVKAISALAKAHDLLTIVDNTFLTPYYQRPLDLGADIVLHSATKYIGGHGDLIAGLVVSASPEISEKIGFLQNTIGAILAPLDCSLVCRGIATLAVRLDRETSNAQTVAEFLEQHPDVAHVYYPGLKSDPGYALAQQETTGASGLLSIKLADNIDPIKFVNSTKVFDFADSLGTVSSLVKLPWFKLPEKKRSTSGLTPQHVRIAIGLEDQQDLIDDLAQALTAAEKK</sequence>
<evidence type="ECO:0000256" key="3">
    <source>
        <dbReference type="ARBA" id="ARBA00022898"/>
    </source>
</evidence>
<organism evidence="6 7">
    <name type="scientific">Lacticaseibacillus paracasei NRIC 0644</name>
    <dbReference type="NCBI Taxonomy" id="1435038"/>
    <lineage>
        <taxon>Bacteria</taxon>
        <taxon>Bacillati</taxon>
        <taxon>Bacillota</taxon>
        <taxon>Bacilli</taxon>
        <taxon>Lactobacillales</taxon>
        <taxon>Lactobacillaceae</taxon>
        <taxon>Lacticaseibacillus</taxon>
    </lineage>
</organism>
<evidence type="ECO:0000256" key="5">
    <source>
        <dbReference type="RuleBase" id="RU362118"/>
    </source>
</evidence>
<dbReference type="CDD" id="cd00614">
    <property type="entry name" value="CGS_like"/>
    <property type="match status" value="1"/>
</dbReference>
<evidence type="ECO:0000256" key="4">
    <source>
        <dbReference type="PIRSR" id="PIRSR001434-2"/>
    </source>
</evidence>
<dbReference type="InterPro" id="IPR015422">
    <property type="entry name" value="PyrdxlP-dep_Trfase_small"/>
</dbReference>
<dbReference type="AlphaFoldDB" id="A0A0C9QHP6"/>
<evidence type="ECO:0000256" key="1">
    <source>
        <dbReference type="ARBA" id="ARBA00001933"/>
    </source>
</evidence>
<dbReference type="InterPro" id="IPR015421">
    <property type="entry name" value="PyrdxlP-dep_Trfase_major"/>
</dbReference>
<evidence type="ECO:0000313" key="6">
    <source>
        <dbReference type="EMBL" id="GAN37983.1"/>
    </source>
</evidence>
<feature type="modified residue" description="N6-(pyridoxal phosphate)lysine" evidence="4">
    <location>
        <position position="196"/>
    </location>
</feature>
<dbReference type="GO" id="GO:0030170">
    <property type="term" value="F:pyridoxal phosphate binding"/>
    <property type="evidence" value="ECO:0007669"/>
    <property type="project" value="InterPro"/>
</dbReference>
<dbReference type="PROSITE" id="PS00868">
    <property type="entry name" value="CYS_MET_METAB_PP"/>
    <property type="match status" value="1"/>
</dbReference>
<comment type="caution">
    <text evidence="6">The sequence shown here is derived from an EMBL/GenBank/DDBJ whole genome shotgun (WGS) entry which is preliminary data.</text>
</comment>
<protein>
    <submittedName>
        <fullName evidence="6">Cystathionine gamma-synthase</fullName>
    </submittedName>
</protein>
<evidence type="ECO:0000256" key="2">
    <source>
        <dbReference type="ARBA" id="ARBA00009077"/>
    </source>
</evidence>
<dbReference type="GO" id="GO:0019346">
    <property type="term" value="P:transsulfuration"/>
    <property type="evidence" value="ECO:0007669"/>
    <property type="project" value="InterPro"/>
</dbReference>
<dbReference type="InterPro" id="IPR015424">
    <property type="entry name" value="PyrdxlP-dep_Trfase"/>
</dbReference>
<dbReference type="GO" id="GO:0005737">
    <property type="term" value="C:cytoplasm"/>
    <property type="evidence" value="ECO:0007669"/>
    <property type="project" value="TreeGrafter"/>
</dbReference>
<dbReference type="InterPro" id="IPR000277">
    <property type="entry name" value="Cys/Met-Metab_PyrdxlP-dep_enz"/>
</dbReference>
<comment type="cofactor">
    <cofactor evidence="1 5">
        <name>pyridoxal 5'-phosphate</name>
        <dbReference type="ChEBI" id="CHEBI:597326"/>
    </cofactor>
</comment>
<dbReference type="FunFam" id="3.40.640.10:FF:000009">
    <property type="entry name" value="Cystathionine gamma-synthase homolog"/>
    <property type="match status" value="1"/>
</dbReference>
<reference evidence="7" key="1">
    <citation type="submission" date="2014-05" db="EMBL/GenBank/DDBJ databases">
        <title>Whole genome sequencing of Lactobacillus casei NRIC0644.</title>
        <authorList>
            <person name="Atarashi H."/>
            <person name="Yoshida Y."/>
            <person name="Fujimura S."/>
            <person name="Tanaka N."/>
            <person name="Shiwa Y."/>
            <person name="Yoshikawa H."/>
            <person name="Okada S."/>
            <person name="Nakagawa J."/>
        </authorList>
    </citation>
    <scope>NUCLEOTIDE SEQUENCE [LARGE SCALE GENOMIC DNA]</scope>
    <source>
        <strain evidence="7">NRIC0644</strain>
    </source>
</reference>
<proteinExistence type="inferred from homology"/>
<comment type="similarity">
    <text evidence="2 5">Belongs to the trans-sulfuration enzymes family.</text>
</comment>